<evidence type="ECO:0000256" key="4">
    <source>
        <dbReference type="ARBA" id="ARBA00022801"/>
    </source>
</evidence>
<dbReference type="Pfam" id="PF03577">
    <property type="entry name" value="Peptidase_C69"/>
    <property type="match status" value="1"/>
</dbReference>
<keyword evidence="5 6" id="KW-0224">Dipeptidase</keyword>
<dbReference type="EMBL" id="VYSG01000001">
    <property type="protein sequence ID" value="NEG69864.1"/>
    <property type="molecule type" value="Genomic_DNA"/>
</dbReference>
<keyword evidence="9" id="KW-1185">Reference proteome</keyword>
<dbReference type="GO" id="GO:0006508">
    <property type="term" value="P:proteolysis"/>
    <property type="evidence" value="ECO:0007669"/>
    <property type="project" value="UniProtKB-KW"/>
</dbReference>
<dbReference type="RefSeq" id="WP_163227384.1">
    <property type="nucleotide sequence ID" value="NZ_VYSG01000001.1"/>
</dbReference>
<comment type="caution">
    <text evidence="8">The sequence shown here is derived from an EMBL/GenBank/DDBJ whole genome shotgun (WGS) entry which is preliminary data.</text>
</comment>
<organism evidence="8 9">
    <name type="scientific">Bifidobacterium choloepi</name>
    <dbReference type="NCBI Taxonomy" id="2614131"/>
    <lineage>
        <taxon>Bacteria</taxon>
        <taxon>Bacillati</taxon>
        <taxon>Actinomycetota</taxon>
        <taxon>Actinomycetes</taxon>
        <taxon>Bifidobacteriales</taxon>
        <taxon>Bifidobacteriaceae</taxon>
        <taxon>Bifidobacterium</taxon>
    </lineage>
</organism>
<evidence type="ECO:0000256" key="7">
    <source>
        <dbReference type="SAM" id="MobiDB-lite"/>
    </source>
</evidence>
<feature type="compositionally biased region" description="Low complexity" evidence="7">
    <location>
        <begin position="497"/>
        <end position="509"/>
    </location>
</feature>
<comment type="similarity">
    <text evidence="2 6">Belongs to the peptidase C69 family.</text>
</comment>
<dbReference type="EC" id="3.4.-.-" evidence="6"/>
<evidence type="ECO:0000256" key="3">
    <source>
        <dbReference type="ARBA" id="ARBA00022670"/>
    </source>
</evidence>
<feature type="region of interest" description="Disordered" evidence="7">
    <location>
        <begin position="482"/>
        <end position="513"/>
    </location>
</feature>
<evidence type="ECO:0000256" key="5">
    <source>
        <dbReference type="ARBA" id="ARBA00022997"/>
    </source>
</evidence>
<dbReference type="PANTHER" id="PTHR12994:SF17">
    <property type="entry name" value="LD30995P"/>
    <property type="match status" value="1"/>
</dbReference>
<reference evidence="8 9" key="1">
    <citation type="submission" date="2019-09" db="EMBL/GenBank/DDBJ databases">
        <title>Phylogenetic characterization of a novel taxon of the genus Bifidobacterium: Bifidobacterium choloepi sp. nov.</title>
        <authorList>
            <person name="Modesto M."/>
            <person name="Satti M."/>
        </authorList>
    </citation>
    <scope>NUCLEOTIDE SEQUENCE [LARGE SCALE GENOMIC DNA]</scope>
    <source>
        <strain evidence="8 9">BRDM6</strain>
    </source>
</reference>
<evidence type="ECO:0000256" key="1">
    <source>
        <dbReference type="ARBA" id="ARBA00001670"/>
    </source>
</evidence>
<accession>A0A6I5NET8</accession>
<evidence type="ECO:0000313" key="8">
    <source>
        <dbReference type="EMBL" id="NEG69864.1"/>
    </source>
</evidence>
<dbReference type="GO" id="GO:0070004">
    <property type="term" value="F:cysteine-type exopeptidase activity"/>
    <property type="evidence" value="ECO:0007669"/>
    <property type="project" value="InterPro"/>
</dbReference>
<evidence type="ECO:0000256" key="6">
    <source>
        <dbReference type="RuleBase" id="RU364089"/>
    </source>
</evidence>
<evidence type="ECO:0000256" key="2">
    <source>
        <dbReference type="ARBA" id="ARBA00007225"/>
    </source>
</evidence>
<dbReference type="Gene3D" id="3.60.60.10">
    <property type="entry name" value="Penicillin V Acylase, Chain A"/>
    <property type="match status" value="1"/>
</dbReference>
<sequence length="597" mass="65058">MPCTTILVGKDASYDGSTIIARNDDSGSGRYDPKKFVAVSPAEQPREYHSVISRMTLTLPDDPCAYAMVPNAGPDRGILAESAVSVRNVAMSATETISVNSRVLAADPFVEYRPATGAEGEPGYEPEQPGGFGEEDIITLVLPYVHTAREGVRRVADLLESVGTYESNGIIIADVDEIWYVETIGGHHWIARRVPDDAYAVVPNQLGIDFFDIDDAFGQQREFMCSADLVDFIAEHHLAREMNPSPARINAFNPRRAFGTATPKDHIYNTPRAWYMQRHLNPSSQWELAECDGGGAASSAAAYEIGLGSAASPAAVDVDRQVFRPESNDIPWCRVPDDKVTIEDVDFLMSSHFEGTPYDPYGTTGTPESRHRYRPIGVNRTGQMVAMQIRPYVPDAYRSVMWIAYGSGPFTTAAPFYANVAATPAYLRETPVDEVSTDCLYWSNRLIAALADAHYFETSNLVEQYIEDVQAHGHRTVAETDRLAQSAGRAGKRNDSSAESSNEPSAESSTKLATELAVEPAAGPSVNLSASSVAGSHAEPAAEPAAGADAVRDILEQANESTAAWLRKRTSKLLFDVLYTTSNLMHNSFAMSDHWTK</sequence>
<dbReference type="NCBIfam" id="NF033678">
    <property type="entry name" value="C69_fam_dipept"/>
    <property type="match status" value="1"/>
</dbReference>
<keyword evidence="3 6" id="KW-0645">Protease</keyword>
<gene>
    <name evidence="8" type="ORF">F6S87_04450</name>
</gene>
<protein>
    <recommendedName>
        <fullName evidence="6">Dipeptidase</fullName>
        <ecNumber evidence="6">3.4.-.-</ecNumber>
    </recommendedName>
</protein>
<keyword evidence="4 6" id="KW-0378">Hydrolase</keyword>
<dbReference type="PANTHER" id="PTHR12994">
    <property type="entry name" value="SECERNIN"/>
    <property type="match status" value="1"/>
</dbReference>
<proteinExistence type="inferred from homology"/>
<name>A0A6I5NET8_9BIFI</name>
<dbReference type="InterPro" id="IPR005322">
    <property type="entry name" value="Peptidase_C69"/>
</dbReference>
<dbReference type="GO" id="GO:0016805">
    <property type="term" value="F:dipeptidase activity"/>
    <property type="evidence" value="ECO:0007669"/>
    <property type="project" value="UniProtKB-KW"/>
</dbReference>
<dbReference type="InterPro" id="IPR047804">
    <property type="entry name" value="C69_dipept_A-like"/>
</dbReference>
<evidence type="ECO:0000313" key="9">
    <source>
        <dbReference type="Proteomes" id="UP000469292"/>
    </source>
</evidence>
<dbReference type="AlphaFoldDB" id="A0A6I5NET8"/>
<comment type="catalytic activity">
    <reaction evidence="1">
        <text>an L-aminoacyl-L-amino acid + H2O = 2 an L-alpha-amino acid</text>
        <dbReference type="Rhea" id="RHEA:48940"/>
        <dbReference type="ChEBI" id="CHEBI:15377"/>
        <dbReference type="ChEBI" id="CHEBI:59869"/>
        <dbReference type="ChEBI" id="CHEBI:77460"/>
        <dbReference type="EC" id="3.4.13.19"/>
    </reaction>
</comment>
<dbReference type="Proteomes" id="UP000469292">
    <property type="component" value="Unassembled WGS sequence"/>
</dbReference>